<dbReference type="NCBIfam" id="TIGR03243">
    <property type="entry name" value="arg_catab_AOST"/>
    <property type="match status" value="1"/>
</dbReference>
<comment type="caution">
    <text evidence="5">The sequence shown here is derived from an EMBL/GenBank/DDBJ whole genome shotgun (WGS) entry which is preliminary data.</text>
</comment>
<evidence type="ECO:0000256" key="3">
    <source>
        <dbReference type="ARBA" id="ARBA00023315"/>
    </source>
</evidence>
<dbReference type="InterPro" id="IPR017650">
    <property type="entry name" value="Arginine_N-succinylTrfase"/>
</dbReference>
<keyword evidence="1" id="KW-0056">Arginine metabolism</keyword>
<evidence type="ECO:0000256" key="2">
    <source>
        <dbReference type="ARBA" id="ARBA00022679"/>
    </source>
</evidence>
<dbReference type="GO" id="GO:0008791">
    <property type="term" value="F:arginine N-succinyltransferase activity"/>
    <property type="evidence" value="ECO:0007669"/>
    <property type="project" value="UniProtKB-UniRule"/>
</dbReference>
<dbReference type="EMBL" id="SRMF01000005">
    <property type="protein sequence ID" value="TGG92322.1"/>
    <property type="molecule type" value="Genomic_DNA"/>
</dbReference>
<dbReference type="EC" id="2.3.1.109" evidence="4"/>
<dbReference type="InterPro" id="IPR016181">
    <property type="entry name" value="Acyl_CoA_acyltransferase"/>
</dbReference>
<dbReference type="NCBIfam" id="TIGR03244">
    <property type="entry name" value="arg_catab_AstA"/>
    <property type="match status" value="1"/>
</dbReference>
<accession>A0A4Z0W6Z3</accession>
<dbReference type="Gene3D" id="2.40.40.20">
    <property type="match status" value="1"/>
</dbReference>
<dbReference type="GO" id="GO:0006527">
    <property type="term" value="P:L-arginine catabolic process"/>
    <property type="evidence" value="ECO:0007669"/>
    <property type="project" value="UniProtKB-UniRule"/>
</dbReference>
<keyword evidence="2 5" id="KW-0808">Transferase</keyword>
<dbReference type="PANTHER" id="PTHR30420:SF1">
    <property type="entry name" value="ARGININE N-SUCCINYLTRANSFERASE"/>
    <property type="match status" value="1"/>
</dbReference>
<dbReference type="PANTHER" id="PTHR30420">
    <property type="entry name" value="N-SUCCINYLARGININE DIHYDROLASE"/>
    <property type="match status" value="1"/>
</dbReference>
<organism evidence="5 6">
    <name type="scientific">Natronospirillum operosum</name>
    <dbReference type="NCBI Taxonomy" id="2759953"/>
    <lineage>
        <taxon>Bacteria</taxon>
        <taxon>Pseudomonadati</taxon>
        <taxon>Pseudomonadota</taxon>
        <taxon>Gammaproteobacteria</taxon>
        <taxon>Oceanospirillales</taxon>
        <taxon>Natronospirillaceae</taxon>
        <taxon>Natronospirillum</taxon>
    </lineage>
</organism>
<evidence type="ECO:0000256" key="4">
    <source>
        <dbReference type="NCBIfam" id="TIGR03244"/>
    </source>
</evidence>
<gene>
    <name evidence="5" type="primary">astA</name>
    <name evidence="5" type="ORF">E4656_12650</name>
</gene>
<proteinExistence type="predicted"/>
<reference evidence="5 6" key="1">
    <citation type="submission" date="2019-04" db="EMBL/GenBank/DDBJ databases">
        <title>Natronospirillum operosus gen. nov., sp. nov., a haloalkaliphilic satellite isolated from decaying biomass of laboratory culture of cyanobacterium Geitlerinema sp. and proposal of Natronospirillaceae fam. nov. and Saccharospirillaceae fam. nov.</title>
        <authorList>
            <person name="Kevbrin V."/>
            <person name="Boltyanskaya Y."/>
            <person name="Koziaeva V."/>
            <person name="Grouzdev D.S."/>
            <person name="Park M."/>
            <person name="Cho J."/>
        </authorList>
    </citation>
    <scope>NUCLEOTIDE SEQUENCE [LARGE SCALE GENOMIC DNA]</scope>
    <source>
        <strain evidence="5 6">G-116</strain>
    </source>
</reference>
<evidence type="ECO:0000256" key="1">
    <source>
        <dbReference type="ARBA" id="ARBA00022503"/>
    </source>
</evidence>
<sequence>MAIIRPIAAQDLDTLVDMARESGVGVTSLPDNPELMERKLNRAVASFQQKLSPEEAHYLFVLQETPDGPPVGLCGIEARIGRDEVWYNYRMGEVIQASKALGLYRRTLTLFLSNDLTGATELGSLYLREPNRRHRNGSVLSKVRYLFLAAFPELFSERVIAEMRGYSDADGHSPFWEGLGRQFFNMEFSDADFLTGSGDKVFIAELMPKFPIYVPMLPPEAQATIGQVHPHTQPALSMLEAEGFRKNGFVDIFDAGPAVQAELHRIGGVRRSERLHAHIVERRASLEAPRPEWLLGNERFSGFRAISVARVHRDGPRIELTPEEADALQISAGDPVRVMNLKPQEPHDG</sequence>
<dbReference type="SUPFAM" id="SSF55729">
    <property type="entry name" value="Acyl-CoA N-acyltransferases (Nat)"/>
    <property type="match status" value="1"/>
</dbReference>
<dbReference type="Pfam" id="PF04958">
    <property type="entry name" value="AstA"/>
    <property type="match status" value="1"/>
</dbReference>
<evidence type="ECO:0000313" key="5">
    <source>
        <dbReference type="EMBL" id="TGG92322.1"/>
    </source>
</evidence>
<dbReference type="RefSeq" id="WP_135483656.1">
    <property type="nucleotide sequence ID" value="NZ_SRMF01000005.1"/>
</dbReference>
<dbReference type="Proteomes" id="UP000297475">
    <property type="component" value="Unassembled WGS sequence"/>
</dbReference>
<dbReference type="InterPro" id="IPR007041">
    <property type="entry name" value="Arg_succinylTrfase_AstA/AruG"/>
</dbReference>
<protein>
    <recommendedName>
        <fullName evidence="4">Arginine N-succinyltransferase</fullName>
        <ecNumber evidence="4">2.3.1.109</ecNumber>
    </recommendedName>
</protein>
<keyword evidence="6" id="KW-1185">Reference proteome</keyword>
<dbReference type="AlphaFoldDB" id="A0A4Z0W6Z3"/>
<name>A0A4Z0W6Z3_9GAMM</name>
<evidence type="ECO:0000313" key="6">
    <source>
        <dbReference type="Proteomes" id="UP000297475"/>
    </source>
</evidence>
<dbReference type="OrthoDB" id="21121at2"/>
<keyword evidence="3 5" id="KW-0012">Acyltransferase</keyword>